<dbReference type="RefSeq" id="WP_111543842.1">
    <property type="nucleotide sequence ID" value="NZ_MZXV01000016.1"/>
</dbReference>
<dbReference type="EMBL" id="MZXV01000016">
    <property type="protein sequence ID" value="PZV38882.1"/>
    <property type="molecule type" value="Genomic_DNA"/>
</dbReference>
<evidence type="ECO:0000313" key="2">
    <source>
        <dbReference type="Proteomes" id="UP000248616"/>
    </source>
</evidence>
<organism evidence="1 2">
    <name type="scientific">Mesorhizobium kowhaii</name>
    <dbReference type="NCBI Taxonomy" id="1300272"/>
    <lineage>
        <taxon>Bacteria</taxon>
        <taxon>Pseudomonadati</taxon>
        <taxon>Pseudomonadota</taxon>
        <taxon>Alphaproteobacteria</taxon>
        <taxon>Hyphomicrobiales</taxon>
        <taxon>Phyllobacteriaceae</taxon>
        <taxon>Mesorhizobium</taxon>
    </lineage>
</organism>
<dbReference type="OrthoDB" id="9816424at2"/>
<dbReference type="Proteomes" id="UP000248616">
    <property type="component" value="Unassembled WGS sequence"/>
</dbReference>
<protein>
    <recommendedName>
        <fullName evidence="3">Rhamnan synthesis protein F</fullName>
    </recommendedName>
</protein>
<evidence type="ECO:0000313" key="1">
    <source>
        <dbReference type="EMBL" id="PZV38882.1"/>
    </source>
</evidence>
<name>A0A2W7C6U1_9HYPH</name>
<gene>
    <name evidence="1" type="ORF">B5V02_08670</name>
</gene>
<proteinExistence type="predicted"/>
<sequence>MAIDVAIVAHFDPNDRIESNFCDFLACLRSVFDRVVLVTTSEIGNLPPIEEIEVIKRPNIGYDFYSYRVGVERALISNDLEHIALINSSVVLLDAHRLSDALRNMIRLCDSYNAVGATSSRQFGWHIQSYMMVLGRGVFLSEWFQQFFRNISPMNTKMEMILSYEIGLSSALVKNRVKVATLLSPASKAAVNWSHISAGPIAQQFGYVKMEVLRDNPHGIDVQGIRDSATEERLKQVDEMVERARGHYQVGDDNLFTLKRPEKLPLSTMKTARWRLPHRSGVLTAVVVHLYYIEMIDEICDYLENIIVPFDVFVTTPFEGDVAPIIDRFAEVGASVSVYLTENRGRDIGPFVSLYRSGDLDGYDAILKIHSKKSSYSDRGDEWRDRLYRSLVGDSLIVLRAIDLLRSGKVGIVGPHDYYLTNEKYWGANRDAVRDLLTAMDVHSAGDELELGFFAGSMFWFHPSALRSLQRIDGEKLRFEPENGIQDGTLAHAVERVFCTIARKAGYRTTSAALKGNEIHLTETEKNNVPVL</sequence>
<keyword evidence="2" id="KW-1185">Reference proteome</keyword>
<dbReference type="Pfam" id="PF05045">
    <property type="entry name" value="RgpF"/>
    <property type="match status" value="1"/>
</dbReference>
<reference evidence="2" key="1">
    <citation type="submission" date="2017-03" db="EMBL/GenBank/DDBJ databases">
        <authorList>
            <person name="Safronova V.I."/>
            <person name="Sazanova A.L."/>
            <person name="Chirak E.R."/>
        </authorList>
    </citation>
    <scope>NUCLEOTIDE SEQUENCE [LARGE SCALE GENOMIC DNA]</scope>
    <source>
        <strain evidence="2">Ach-343</strain>
    </source>
</reference>
<comment type="caution">
    <text evidence="1">The sequence shown here is derived from an EMBL/GenBank/DDBJ whole genome shotgun (WGS) entry which is preliminary data.</text>
</comment>
<dbReference type="InterPro" id="IPR007739">
    <property type="entry name" value="RgpF"/>
</dbReference>
<evidence type="ECO:0008006" key="3">
    <source>
        <dbReference type="Google" id="ProtNLM"/>
    </source>
</evidence>
<dbReference type="AlphaFoldDB" id="A0A2W7C6U1"/>
<accession>A0A2W7C6U1</accession>